<gene>
    <name evidence="2" type="ORF">EDEG_00552</name>
</gene>
<accession>J9D0W7</accession>
<dbReference type="EMBL" id="AFBI03000006">
    <property type="protein sequence ID" value="EJW01219.1"/>
    <property type="molecule type" value="Genomic_DNA"/>
</dbReference>
<feature type="transmembrane region" description="Helical" evidence="1">
    <location>
        <begin position="21"/>
        <end position="50"/>
    </location>
</feature>
<feature type="transmembrane region" description="Helical" evidence="1">
    <location>
        <begin position="124"/>
        <end position="145"/>
    </location>
</feature>
<keyword evidence="1" id="KW-0472">Membrane</keyword>
<evidence type="ECO:0000313" key="3">
    <source>
        <dbReference type="Proteomes" id="UP000003163"/>
    </source>
</evidence>
<sequence>MIYLYMLGLLKISVKNSKRKCFFRMLGLTSFFLLVAAISDLITSIFIFFYSIKYNIIIVTLLITIWLCRIFNFELTYRKINRRNVIITKISILLSFMMELISGYKSFSCWFRPNTGLVAIPGMIWFLIDLVLFTFKILILVNLYFMWRIVRSGREVEVRTIEGGIRGKIDDIGNNLPFL</sequence>
<feature type="transmembrane region" description="Helical" evidence="1">
    <location>
        <begin position="85"/>
        <end position="104"/>
    </location>
</feature>
<reference evidence="2 3" key="1">
    <citation type="submission" date="2011-08" db="EMBL/GenBank/DDBJ databases">
        <authorList>
            <person name="Liu Z.J."/>
            <person name="Shi F.L."/>
            <person name="Lu J.Q."/>
            <person name="Li M."/>
            <person name="Wang Z.L."/>
        </authorList>
    </citation>
    <scope>NUCLEOTIDE SEQUENCE [LARGE SCALE GENOMIC DNA]</scope>
    <source>
        <strain evidence="2 3">USNM 41457</strain>
    </source>
</reference>
<feature type="transmembrane region" description="Helical" evidence="1">
    <location>
        <begin position="56"/>
        <end position="73"/>
    </location>
</feature>
<dbReference type="AlphaFoldDB" id="J9D0W7"/>
<comment type="caution">
    <text evidence="2">The sequence shown here is derived from an EMBL/GenBank/DDBJ whole genome shotgun (WGS) entry which is preliminary data.</text>
</comment>
<protein>
    <submittedName>
        <fullName evidence="2">Uncharacterized protein</fullName>
    </submittedName>
</protein>
<name>J9D0W7_EDHAE</name>
<evidence type="ECO:0000313" key="2">
    <source>
        <dbReference type="EMBL" id="EJW01219.1"/>
    </source>
</evidence>
<organism evidence="2 3">
    <name type="scientific">Edhazardia aedis (strain USNM 41457)</name>
    <name type="common">Microsporidian parasite</name>
    <dbReference type="NCBI Taxonomy" id="1003232"/>
    <lineage>
        <taxon>Eukaryota</taxon>
        <taxon>Fungi</taxon>
        <taxon>Fungi incertae sedis</taxon>
        <taxon>Microsporidia</taxon>
        <taxon>Edhazardia</taxon>
    </lineage>
</organism>
<keyword evidence="1" id="KW-0812">Transmembrane</keyword>
<reference evidence="3" key="2">
    <citation type="submission" date="2015-07" db="EMBL/GenBank/DDBJ databases">
        <title>Contrasting host-pathogen interactions and genome evolution in two generalist and specialist microsporidian pathogens of mosquitoes.</title>
        <authorList>
            <consortium name="The Broad Institute Genomics Platform"/>
            <consortium name="The Broad Institute Genome Sequencing Center for Infectious Disease"/>
            <person name="Cuomo C.A."/>
            <person name="Sanscrainte N.D."/>
            <person name="Goldberg J.M."/>
            <person name="Heiman D."/>
            <person name="Young S."/>
            <person name="Zeng Q."/>
            <person name="Becnel J.J."/>
            <person name="Birren B.W."/>
        </authorList>
    </citation>
    <scope>NUCLEOTIDE SEQUENCE [LARGE SCALE GENOMIC DNA]</scope>
    <source>
        <strain evidence="3">USNM 41457</strain>
    </source>
</reference>
<dbReference type="InParanoid" id="J9D0W7"/>
<dbReference type="VEuPathDB" id="MicrosporidiaDB:EDEG_00552"/>
<dbReference type="Proteomes" id="UP000003163">
    <property type="component" value="Unassembled WGS sequence"/>
</dbReference>
<keyword evidence="3" id="KW-1185">Reference proteome</keyword>
<evidence type="ECO:0000256" key="1">
    <source>
        <dbReference type="SAM" id="Phobius"/>
    </source>
</evidence>
<dbReference type="HOGENOM" id="CLU_1503417_0_0_1"/>
<keyword evidence="1" id="KW-1133">Transmembrane helix</keyword>
<proteinExistence type="predicted"/>